<name>Q4JY13_CORJK</name>
<proteinExistence type="predicted"/>
<dbReference type="KEGG" id="cjk:jk0142"/>
<evidence type="ECO:0000313" key="1">
    <source>
        <dbReference type="EMBL" id="CAI36294.1"/>
    </source>
</evidence>
<dbReference type="AlphaFoldDB" id="Q4JY13"/>
<sequence>MPKSVFKITRMGHTRKLRFASILGVGLLATAGMGVAVAQGGVSAHLALSGTIFNMHVGELDGKGFDLFTDVDKMHNGDQAISRLRIKDAKVTDVCMTAPIKIPGVGDKKFQMTVPGQNFSAENMLIGARKLTGDLTLVKPQIGINAGKVDKDAPDGAWGLVADSLTAKGQGIEASSLSADKMTAGGSKIAIVDNDNAEC</sequence>
<dbReference type="HOGENOM" id="CLU_092426_1_0_11"/>
<evidence type="ECO:0000313" key="2">
    <source>
        <dbReference type="Proteomes" id="UP000000545"/>
    </source>
</evidence>
<organism evidence="1 2">
    <name type="scientific">Corynebacterium jeikeium (strain K411)</name>
    <dbReference type="NCBI Taxonomy" id="306537"/>
    <lineage>
        <taxon>Bacteria</taxon>
        <taxon>Bacillati</taxon>
        <taxon>Actinomycetota</taxon>
        <taxon>Actinomycetes</taxon>
        <taxon>Mycobacteriales</taxon>
        <taxon>Corynebacteriaceae</taxon>
        <taxon>Corynebacterium</taxon>
    </lineage>
</organism>
<reference evidence="1 2" key="1">
    <citation type="journal article" date="2005" name="J. Bacteriol.">
        <title>Complete genome sequence and analysis of the multiresistant nosocomial pathogen Corynebacterium jeikeium K411, a lipid-requiring bacterium of the human skin flora.</title>
        <authorList>
            <person name="Tauch A."/>
            <person name="Kaiser O."/>
            <person name="Hain T."/>
            <person name="Goesmann A."/>
            <person name="Weisshaar B."/>
            <person name="Albersmeier A."/>
            <person name="Bekel T."/>
            <person name="Bischoff N."/>
            <person name="Brune I."/>
            <person name="Chakraborty T."/>
            <person name="Kalinowski J."/>
            <person name="Meyer F."/>
            <person name="Rupp O."/>
            <person name="Schneiker S."/>
            <person name="Viehoever P."/>
            <person name="Puehler A."/>
        </authorList>
    </citation>
    <scope>NUCLEOTIDE SEQUENCE [LARGE SCALE GENOMIC DNA]</scope>
    <source>
        <strain evidence="1 2">K411</strain>
    </source>
</reference>
<gene>
    <name evidence="1" type="ordered locus">jk0142</name>
</gene>
<dbReference type="Proteomes" id="UP000000545">
    <property type="component" value="Chromosome"/>
</dbReference>
<dbReference type="eggNOG" id="ENOG50312Q2">
    <property type="taxonomic scope" value="Bacteria"/>
</dbReference>
<dbReference type="STRING" id="306537.jk0142"/>
<dbReference type="InterPro" id="IPR046198">
    <property type="entry name" value="DUF6230"/>
</dbReference>
<dbReference type="EMBL" id="CR931997">
    <property type="protein sequence ID" value="CAI36294.1"/>
    <property type="molecule type" value="Genomic_DNA"/>
</dbReference>
<keyword evidence="2" id="KW-1185">Reference proteome</keyword>
<dbReference type="Pfam" id="PF19741">
    <property type="entry name" value="DUF6230"/>
    <property type="match status" value="1"/>
</dbReference>
<accession>Q4JY13</accession>
<protein>
    <submittedName>
        <fullName evidence="1">Putative secreted protein</fullName>
    </submittedName>
</protein>